<evidence type="ECO:0000256" key="1">
    <source>
        <dbReference type="SAM" id="Phobius"/>
    </source>
</evidence>
<dbReference type="Proteomes" id="UP000494165">
    <property type="component" value="Unassembled WGS sequence"/>
</dbReference>
<organism evidence="2 3">
    <name type="scientific">Cloeon dipterum</name>
    <dbReference type="NCBI Taxonomy" id="197152"/>
    <lineage>
        <taxon>Eukaryota</taxon>
        <taxon>Metazoa</taxon>
        <taxon>Ecdysozoa</taxon>
        <taxon>Arthropoda</taxon>
        <taxon>Hexapoda</taxon>
        <taxon>Insecta</taxon>
        <taxon>Pterygota</taxon>
        <taxon>Palaeoptera</taxon>
        <taxon>Ephemeroptera</taxon>
        <taxon>Pisciforma</taxon>
        <taxon>Baetidae</taxon>
        <taxon>Cloeon</taxon>
    </lineage>
</organism>
<feature type="transmembrane region" description="Helical" evidence="1">
    <location>
        <begin position="27"/>
        <end position="47"/>
    </location>
</feature>
<comment type="caution">
    <text evidence="2">The sequence shown here is derived from an EMBL/GenBank/DDBJ whole genome shotgun (WGS) entry which is preliminary data.</text>
</comment>
<keyword evidence="3" id="KW-1185">Reference proteome</keyword>
<dbReference type="OrthoDB" id="283575at2759"/>
<gene>
    <name evidence="2" type="ORF">CLODIP_2_CD01334</name>
</gene>
<accession>A0A8S1DXC5</accession>
<keyword evidence="1" id="KW-0812">Transmembrane</keyword>
<evidence type="ECO:0000313" key="3">
    <source>
        <dbReference type="Proteomes" id="UP000494165"/>
    </source>
</evidence>
<keyword evidence="1" id="KW-1133">Transmembrane helix</keyword>
<reference evidence="2 3" key="1">
    <citation type="submission" date="2020-04" db="EMBL/GenBank/DDBJ databases">
        <authorList>
            <person name="Alioto T."/>
            <person name="Alioto T."/>
            <person name="Gomez Garrido J."/>
        </authorList>
    </citation>
    <scope>NUCLEOTIDE SEQUENCE [LARGE SCALE GENOMIC DNA]</scope>
</reference>
<protein>
    <submittedName>
        <fullName evidence="2">Uncharacterized protein</fullName>
    </submittedName>
</protein>
<name>A0A8S1DXC5_9INSE</name>
<evidence type="ECO:0000313" key="2">
    <source>
        <dbReference type="EMBL" id="CAB3385233.1"/>
    </source>
</evidence>
<dbReference type="AlphaFoldDB" id="A0A8S1DXC5"/>
<keyword evidence="1" id="KW-0472">Membrane</keyword>
<proteinExistence type="predicted"/>
<dbReference type="EMBL" id="CADEPI010000400">
    <property type="protein sequence ID" value="CAB3385233.1"/>
    <property type="molecule type" value="Genomic_DNA"/>
</dbReference>
<sequence length="97" mass="10791">MPASPVASTLDIPISIFSIHLDHLHSVYLAVGTLACALLIVAIKVTVCHCRLHKTYRNCSVLPFRSSRLREEHCPSRPSNKQSKISEFFGILTQCTN</sequence>